<dbReference type="Gene3D" id="3.40.50.150">
    <property type="entry name" value="Vaccinia Virus protein VP39"/>
    <property type="match status" value="1"/>
</dbReference>
<proteinExistence type="predicted"/>
<accession>A0ABP6T745</accession>
<comment type="caution">
    <text evidence="5">The sequence shown here is derived from an EMBL/GenBank/DDBJ whole genome shotgun (WGS) entry which is preliminary data.</text>
</comment>
<sequence>MPDPIFDHPRLVAVYDAVEGDRPDLDVYEALVDELGAERILDIGCGTGTFAVRLAAAGKIVTGVDPAPGSINYARNRPGGQHVNWIRGEVRDVAVGDFDLATMTGNVAQAIVDRNKWDKTLAGTRRLLRPGGCLVFETRVPELRPWELWTRELTEHTVDVDGIGPVRTWTEVVDIAGALVTFRTSWVFPDGAALSSHSTLRFRTRREIEGSLRTHGYELLEVRDAPDRPGWEWVFLATPSSDR</sequence>
<dbReference type="EMBL" id="BAAAYN010000043">
    <property type="protein sequence ID" value="GAA3393619.1"/>
    <property type="molecule type" value="Genomic_DNA"/>
</dbReference>
<dbReference type="PANTHER" id="PTHR43464">
    <property type="entry name" value="METHYLTRANSFERASE"/>
    <property type="match status" value="1"/>
</dbReference>
<evidence type="ECO:0000256" key="2">
    <source>
        <dbReference type="ARBA" id="ARBA00022679"/>
    </source>
</evidence>
<keyword evidence="3" id="KW-0949">S-adenosyl-L-methionine</keyword>
<keyword evidence="6" id="KW-1185">Reference proteome</keyword>
<protein>
    <submittedName>
        <fullName evidence="5">Class I SAM-dependent methyltransferase</fullName>
    </submittedName>
</protein>
<dbReference type="SUPFAM" id="SSF53335">
    <property type="entry name" value="S-adenosyl-L-methionine-dependent methyltransferases"/>
    <property type="match status" value="1"/>
</dbReference>
<gene>
    <name evidence="5" type="ORF">GCM10020369_59860</name>
</gene>
<name>A0ABP6T745_9ACTN</name>
<reference evidence="6" key="1">
    <citation type="journal article" date="2019" name="Int. J. Syst. Evol. Microbiol.">
        <title>The Global Catalogue of Microorganisms (GCM) 10K type strain sequencing project: providing services to taxonomists for standard genome sequencing and annotation.</title>
        <authorList>
            <consortium name="The Broad Institute Genomics Platform"/>
            <consortium name="The Broad Institute Genome Sequencing Center for Infectious Disease"/>
            <person name="Wu L."/>
            <person name="Ma J."/>
        </authorList>
    </citation>
    <scope>NUCLEOTIDE SEQUENCE [LARGE SCALE GENOMIC DNA]</scope>
    <source>
        <strain evidence="6">JCM 9458</strain>
    </source>
</reference>
<evidence type="ECO:0000313" key="5">
    <source>
        <dbReference type="EMBL" id="GAA3393619.1"/>
    </source>
</evidence>
<dbReference type="InterPro" id="IPR041698">
    <property type="entry name" value="Methyltransf_25"/>
</dbReference>
<evidence type="ECO:0000256" key="1">
    <source>
        <dbReference type="ARBA" id="ARBA00022603"/>
    </source>
</evidence>
<dbReference type="Pfam" id="PF13649">
    <property type="entry name" value="Methyltransf_25"/>
    <property type="match status" value="1"/>
</dbReference>
<dbReference type="GO" id="GO:0008168">
    <property type="term" value="F:methyltransferase activity"/>
    <property type="evidence" value="ECO:0007669"/>
    <property type="project" value="UniProtKB-KW"/>
</dbReference>
<feature type="domain" description="Methyltransferase" evidence="4">
    <location>
        <begin position="40"/>
        <end position="132"/>
    </location>
</feature>
<dbReference type="InterPro" id="IPR029063">
    <property type="entry name" value="SAM-dependent_MTases_sf"/>
</dbReference>
<evidence type="ECO:0000256" key="3">
    <source>
        <dbReference type="ARBA" id="ARBA00022691"/>
    </source>
</evidence>
<dbReference type="CDD" id="cd02440">
    <property type="entry name" value="AdoMet_MTases"/>
    <property type="match status" value="1"/>
</dbReference>
<dbReference type="Proteomes" id="UP001501676">
    <property type="component" value="Unassembled WGS sequence"/>
</dbReference>
<evidence type="ECO:0000259" key="4">
    <source>
        <dbReference type="Pfam" id="PF13649"/>
    </source>
</evidence>
<keyword evidence="2" id="KW-0808">Transferase</keyword>
<evidence type="ECO:0000313" key="6">
    <source>
        <dbReference type="Proteomes" id="UP001501676"/>
    </source>
</evidence>
<keyword evidence="1 5" id="KW-0489">Methyltransferase</keyword>
<dbReference type="RefSeq" id="WP_345731590.1">
    <property type="nucleotide sequence ID" value="NZ_BAAAYN010000043.1"/>
</dbReference>
<dbReference type="PANTHER" id="PTHR43464:SF19">
    <property type="entry name" value="UBIQUINONE BIOSYNTHESIS O-METHYLTRANSFERASE, MITOCHONDRIAL"/>
    <property type="match status" value="1"/>
</dbReference>
<organism evidence="5 6">
    <name type="scientific">Cryptosporangium minutisporangium</name>
    <dbReference type="NCBI Taxonomy" id="113569"/>
    <lineage>
        <taxon>Bacteria</taxon>
        <taxon>Bacillati</taxon>
        <taxon>Actinomycetota</taxon>
        <taxon>Actinomycetes</taxon>
        <taxon>Cryptosporangiales</taxon>
        <taxon>Cryptosporangiaceae</taxon>
        <taxon>Cryptosporangium</taxon>
    </lineage>
</organism>
<dbReference type="GO" id="GO:0032259">
    <property type="term" value="P:methylation"/>
    <property type="evidence" value="ECO:0007669"/>
    <property type="project" value="UniProtKB-KW"/>
</dbReference>